<dbReference type="Proteomes" id="UP000184509">
    <property type="component" value="Unassembled WGS sequence"/>
</dbReference>
<dbReference type="InterPro" id="IPR011050">
    <property type="entry name" value="Pectin_lyase_fold/virulence"/>
</dbReference>
<reference evidence="4 5" key="1">
    <citation type="submission" date="2016-11" db="EMBL/GenBank/DDBJ databases">
        <authorList>
            <person name="Jaros S."/>
            <person name="Januszkiewicz K."/>
            <person name="Wedrychowicz H."/>
        </authorList>
    </citation>
    <scope>NUCLEOTIDE SEQUENCE [LARGE SCALE GENOMIC DNA]</scope>
    <source>
        <strain evidence="4 5">DSM 26991</strain>
    </source>
</reference>
<proteinExistence type="predicted"/>
<protein>
    <submittedName>
        <fullName evidence="4">Por secretion system C-terminal sorting domain-containing protein</fullName>
    </submittedName>
</protein>
<dbReference type="SUPFAM" id="SSF51126">
    <property type="entry name" value="Pectin lyase-like"/>
    <property type="match status" value="1"/>
</dbReference>
<accession>A0A1M5A1W8</accession>
<evidence type="ECO:0000256" key="1">
    <source>
        <dbReference type="ARBA" id="ARBA00022723"/>
    </source>
</evidence>
<dbReference type="InterPro" id="IPR052063">
    <property type="entry name" value="Polysaccharide_Lyase_1"/>
</dbReference>
<keyword evidence="3" id="KW-0732">Signal</keyword>
<dbReference type="EMBL" id="FQTV01000006">
    <property type="protein sequence ID" value="SHF23822.1"/>
    <property type="molecule type" value="Genomic_DNA"/>
</dbReference>
<feature type="signal peptide" evidence="3">
    <location>
        <begin position="1"/>
        <end position="20"/>
    </location>
</feature>
<dbReference type="InterPro" id="IPR026444">
    <property type="entry name" value="Secre_tail"/>
</dbReference>
<dbReference type="InterPro" id="IPR012334">
    <property type="entry name" value="Pectin_lyas_fold"/>
</dbReference>
<dbReference type="STRING" id="1297750.SAMN05444405_106111"/>
<feature type="chain" id="PRO_5012047602" evidence="3">
    <location>
        <begin position="21"/>
        <end position="899"/>
    </location>
</feature>
<dbReference type="Gene3D" id="2.160.20.10">
    <property type="entry name" value="Single-stranded right-handed beta-helix, Pectin lyase-like"/>
    <property type="match status" value="1"/>
</dbReference>
<keyword evidence="1" id="KW-0479">Metal-binding</keyword>
<evidence type="ECO:0000313" key="5">
    <source>
        <dbReference type="Proteomes" id="UP000184509"/>
    </source>
</evidence>
<dbReference type="PANTHER" id="PTHR42970">
    <property type="entry name" value="PECTATE LYASE C-RELATED"/>
    <property type="match status" value="1"/>
</dbReference>
<evidence type="ECO:0000313" key="4">
    <source>
        <dbReference type="EMBL" id="SHF23822.1"/>
    </source>
</evidence>
<dbReference type="NCBIfam" id="TIGR04183">
    <property type="entry name" value="Por_Secre_tail"/>
    <property type="match status" value="1"/>
</dbReference>
<dbReference type="PANTHER" id="PTHR42970:SF1">
    <property type="entry name" value="PECTATE LYASE C-RELATED"/>
    <property type="match status" value="1"/>
</dbReference>
<dbReference type="OrthoDB" id="8737820at2"/>
<name>A0A1M5A1W8_9BACE</name>
<dbReference type="AlphaFoldDB" id="A0A1M5A1W8"/>
<organism evidence="4 5">
    <name type="scientific">Bacteroides luti</name>
    <dbReference type="NCBI Taxonomy" id="1297750"/>
    <lineage>
        <taxon>Bacteria</taxon>
        <taxon>Pseudomonadati</taxon>
        <taxon>Bacteroidota</taxon>
        <taxon>Bacteroidia</taxon>
        <taxon>Bacteroidales</taxon>
        <taxon>Bacteroidaceae</taxon>
        <taxon>Bacteroides</taxon>
    </lineage>
</organism>
<keyword evidence="2" id="KW-0325">Glycoprotein</keyword>
<evidence type="ECO:0000256" key="2">
    <source>
        <dbReference type="ARBA" id="ARBA00023180"/>
    </source>
</evidence>
<keyword evidence="5" id="KW-1185">Reference proteome</keyword>
<evidence type="ECO:0000256" key="3">
    <source>
        <dbReference type="SAM" id="SignalP"/>
    </source>
</evidence>
<dbReference type="GO" id="GO:0046872">
    <property type="term" value="F:metal ion binding"/>
    <property type="evidence" value="ECO:0007669"/>
    <property type="project" value="UniProtKB-KW"/>
</dbReference>
<sequence>MKKTLLLSCFTLAFALNATAQKIDFNLPGRQPEQVTENGFTPWAITTGVKDTLVIDETSGLKIVVANGPNSAGKILKANWWKDGVSKYSKLIGDGIAIYDFVDNNTPQLQSGSAELTVTISGLTAGKHSILAYHNNTDGFTAPPVDVYVDNVKMVSGVLQTNRAQKPSNSGQSYITFNAETGKDVVISYRTVPDPSVNYTAQYFTTTVFVNAIILDEPNPLTTALNPTPDNRDMHTDADNGTYTLKWSPAVTAVKHHLYMGTSEGAMSEIAIQTDTFYVMKDAYSLNTYYWRVDEEDATGNTYKGETWSFRPRHLAFPGAEGYGRYATGGRGGTVYHVTSLADDALAPQPGTFRYGISKVSGPRTIVFDVGGTIQLKSRLTCSDPYVTIAGQTAPGNGIMFRSCPFGMASEGITRFLHMFLGHDAATSETGCDGLGMAGNNHAIMDHCSISWTIDEAFSSRNAKNVTLQRTMISEALNVANHPNYPSGTAHGYAGTIGGDTGSYHHNLLAHNEGRNWSLSGALDGSGAYAGHHDVFNNVCYNWCGRATDGGTHEGNFVGNYYKMGPSTKMLQLLNAQLEGTGTGSQSYYVNGNIRENLDGSKTQDKLNDTYKYTLSNGQVLNWTVFLDKPFFESYATIETADAAYKNVLSDVGCNMPMLDNHDIRMVNETLKGITTTVGSRSGKKGLIDSEEDENCEGFNGININEAHRASDFDTDNDGMPDWWEKAKGLNPAEADNNADPDKDGYTVLEDYLNWLAEPHFTINKSISINLKEYFAGYDNNPSFEIIGSSDMSYDSNEGICTFTPATSFTGFLSIKVKATDDDNVGSLTRNFNFYVSSEATGINNVQTDNASTASDIYNVSGIKVRSNVSSTDISNLAPGIYIIKKLNDKTVTKKIVIK</sequence>
<dbReference type="RefSeq" id="WP_073400733.1">
    <property type="nucleotide sequence ID" value="NZ_FQTV01000006.1"/>
</dbReference>
<gene>
    <name evidence="4" type="ORF">SAMN05444405_106111</name>
</gene>